<sequence>MWRGCQERFLWEKGFLYREWAPPGEMETWGIRRQLVVPQKYRRKLLYLAHDIPLAGHQGIRRTRQRLLQNFYWPGVFTTVHQYCRSCDPCQRVGKARDKWKAALRPLPIIEEPFQKVAMDIVGPLSKTTRSGKKYILVVVDFATRYPEAVPLSSIEADTVADALLTIFSRVGFPKEVLTDQGSNFMSALLRCLWEKCGVRHSWASAYHPQSNGLVERFNGTLKMMLKTFMNQHPQDWDKYLPHLLFAYREVPQESTGFSPFELLYGRRVRGPLDLMRDEWEGEAAPEGESVVEYVLTFRERLTELMGLAKGNLARAQRKQRVWYDRTARA</sequence>
<evidence type="ECO:0000256" key="1">
    <source>
        <dbReference type="ARBA" id="ARBA00039658"/>
    </source>
</evidence>
<feature type="domain" description="Integrase catalytic" evidence="2">
    <location>
        <begin position="109"/>
        <end position="268"/>
    </location>
</feature>
<dbReference type="GO" id="GO:0015074">
    <property type="term" value="P:DNA integration"/>
    <property type="evidence" value="ECO:0007669"/>
    <property type="project" value="InterPro"/>
</dbReference>
<protein>
    <recommendedName>
        <fullName evidence="1">Gypsy retrotransposon integrase-like protein 1</fullName>
    </recommendedName>
</protein>
<proteinExistence type="predicted"/>
<dbReference type="FunFam" id="3.30.420.10:FF:000032">
    <property type="entry name" value="Retrovirus-related Pol polyprotein from transposon 297-like Protein"/>
    <property type="match status" value="1"/>
</dbReference>
<feature type="non-terminal residue" evidence="3">
    <location>
        <position position="330"/>
    </location>
</feature>
<dbReference type="Pfam" id="PF00665">
    <property type="entry name" value="rve"/>
    <property type="match status" value="1"/>
</dbReference>
<dbReference type="InterPro" id="IPR001584">
    <property type="entry name" value="Integrase_cat-core"/>
</dbReference>
<dbReference type="Gene3D" id="3.30.420.10">
    <property type="entry name" value="Ribonuclease H-like superfamily/Ribonuclease H"/>
    <property type="match status" value="1"/>
</dbReference>
<evidence type="ECO:0000259" key="2">
    <source>
        <dbReference type="PROSITE" id="PS50994"/>
    </source>
</evidence>
<dbReference type="PANTHER" id="PTHR37984">
    <property type="entry name" value="PROTEIN CBG26694"/>
    <property type="match status" value="1"/>
</dbReference>
<dbReference type="EMBL" id="JAHGAV010000242">
    <property type="protein sequence ID" value="KAG6927730.1"/>
    <property type="molecule type" value="Genomic_DNA"/>
</dbReference>
<dbReference type="PROSITE" id="PS50994">
    <property type="entry name" value="INTEGRASE"/>
    <property type="match status" value="1"/>
</dbReference>
<dbReference type="InterPro" id="IPR041588">
    <property type="entry name" value="Integrase_H2C2"/>
</dbReference>
<reference evidence="3 4" key="1">
    <citation type="journal article" date="2020" name="G3 (Bethesda)">
        <title>Draft Genome of the Common Snapping Turtle, Chelydra serpentina, a Model for Phenotypic Plasticity in Reptiles.</title>
        <authorList>
            <person name="Das D."/>
            <person name="Singh S.K."/>
            <person name="Bierstedt J."/>
            <person name="Erickson A."/>
            <person name="Galli G.L.J."/>
            <person name="Crossley D.A. 2nd"/>
            <person name="Rhen T."/>
        </authorList>
    </citation>
    <scope>NUCLEOTIDE SEQUENCE [LARGE SCALE GENOMIC DNA]</scope>
    <source>
        <strain evidence="3">KW</strain>
    </source>
</reference>
<dbReference type="InterPro" id="IPR036397">
    <property type="entry name" value="RNaseH_sf"/>
</dbReference>
<dbReference type="PANTHER" id="PTHR37984:SF15">
    <property type="entry name" value="INTEGRASE CATALYTIC DOMAIN-CONTAINING PROTEIN"/>
    <property type="match status" value="1"/>
</dbReference>
<comment type="caution">
    <text evidence="3">The sequence shown here is derived from an EMBL/GenBank/DDBJ whole genome shotgun (WGS) entry which is preliminary data.</text>
</comment>
<dbReference type="Proteomes" id="UP000765507">
    <property type="component" value="Unassembled WGS sequence"/>
</dbReference>
<dbReference type="InterPro" id="IPR050951">
    <property type="entry name" value="Retrovirus_Pol_polyprotein"/>
</dbReference>
<keyword evidence="4" id="KW-1185">Reference proteome</keyword>
<evidence type="ECO:0000313" key="3">
    <source>
        <dbReference type="EMBL" id="KAG6927730.1"/>
    </source>
</evidence>
<dbReference type="SUPFAM" id="SSF53098">
    <property type="entry name" value="Ribonuclease H-like"/>
    <property type="match status" value="1"/>
</dbReference>
<dbReference type="GO" id="GO:0003676">
    <property type="term" value="F:nucleic acid binding"/>
    <property type="evidence" value="ECO:0007669"/>
    <property type="project" value="InterPro"/>
</dbReference>
<name>A0A8T1SG51_CHESE</name>
<accession>A0A8T1SG51</accession>
<dbReference type="InterPro" id="IPR012337">
    <property type="entry name" value="RNaseH-like_sf"/>
</dbReference>
<dbReference type="Gene3D" id="1.10.340.70">
    <property type="match status" value="1"/>
</dbReference>
<organism evidence="3 4">
    <name type="scientific">Chelydra serpentina</name>
    <name type="common">Snapping turtle</name>
    <name type="synonym">Testudo serpentina</name>
    <dbReference type="NCBI Taxonomy" id="8475"/>
    <lineage>
        <taxon>Eukaryota</taxon>
        <taxon>Metazoa</taxon>
        <taxon>Chordata</taxon>
        <taxon>Craniata</taxon>
        <taxon>Vertebrata</taxon>
        <taxon>Euteleostomi</taxon>
        <taxon>Archelosauria</taxon>
        <taxon>Testudinata</taxon>
        <taxon>Testudines</taxon>
        <taxon>Cryptodira</taxon>
        <taxon>Durocryptodira</taxon>
        <taxon>Americhelydia</taxon>
        <taxon>Chelydroidea</taxon>
        <taxon>Chelydridae</taxon>
        <taxon>Chelydra</taxon>
    </lineage>
</organism>
<dbReference type="AlphaFoldDB" id="A0A8T1SG51"/>
<dbReference type="Pfam" id="PF17921">
    <property type="entry name" value="Integrase_H2C2"/>
    <property type="match status" value="1"/>
</dbReference>
<dbReference type="FunFam" id="1.10.340.70:FF:000001">
    <property type="entry name" value="Retrovirus-related Pol polyprotein from transposon gypsy-like Protein"/>
    <property type="match status" value="1"/>
</dbReference>
<gene>
    <name evidence="3" type="ORF">G0U57_009296</name>
</gene>
<evidence type="ECO:0000313" key="4">
    <source>
        <dbReference type="Proteomes" id="UP000765507"/>
    </source>
</evidence>
<dbReference type="OrthoDB" id="9906058at2759"/>